<dbReference type="PANTHER" id="PTHR35254">
    <property type="entry name" value="STIMULATED BY RETINOIC ACID GENE 8 PROTEIN HOMOLOG"/>
    <property type="match status" value="1"/>
</dbReference>
<name>A0A6J2WKG3_CHACN</name>
<dbReference type="OrthoDB" id="10043438at2759"/>
<dbReference type="RefSeq" id="XP_030644137.1">
    <property type="nucleotide sequence ID" value="XM_030788277.1"/>
</dbReference>
<dbReference type="InParanoid" id="A0A6J2WKG3"/>
<dbReference type="SUPFAM" id="SSF47459">
    <property type="entry name" value="HLH, helix-loop-helix DNA-binding domain"/>
    <property type="match status" value="1"/>
</dbReference>
<dbReference type="GO" id="GO:0048477">
    <property type="term" value="P:oogenesis"/>
    <property type="evidence" value="ECO:0007669"/>
    <property type="project" value="TreeGrafter"/>
</dbReference>
<evidence type="ECO:0000313" key="3">
    <source>
        <dbReference type="Proteomes" id="UP000504632"/>
    </source>
</evidence>
<dbReference type="InterPro" id="IPR033537">
    <property type="entry name" value="Stra8"/>
</dbReference>
<dbReference type="GO" id="GO:0007283">
    <property type="term" value="P:spermatogenesis"/>
    <property type="evidence" value="ECO:0007669"/>
    <property type="project" value="TreeGrafter"/>
</dbReference>
<dbReference type="GO" id="GO:0005634">
    <property type="term" value="C:nucleus"/>
    <property type="evidence" value="ECO:0007669"/>
    <property type="project" value="TreeGrafter"/>
</dbReference>
<feature type="domain" description="STRA8 bHLH" evidence="2">
    <location>
        <begin position="18"/>
        <end position="79"/>
    </location>
</feature>
<feature type="region of interest" description="Disordered" evidence="1">
    <location>
        <begin position="110"/>
        <end position="136"/>
    </location>
</feature>
<organism evidence="3 4">
    <name type="scientific">Chanos chanos</name>
    <name type="common">Milkfish</name>
    <name type="synonym">Mugil chanos</name>
    <dbReference type="NCBI Taxonomy" id="29144"/>
    <lineage>
        <taxon>Eukaryota</taxon>
        <taxon>Metazoa</taxon>
        <taxon>Chordata</taxon>
        <taxon>Craniata</taxon>
        <taxon>Vertebrata</taxon>
        <taxon>Euteleostomi</taxon>
        <taxon>Actinopterygii</taxon>
        <taxon>Neopterygii</taxon>
        <taxon>Teleostei</taxon>
        <taxon>Ostariophysi</taxon>
        <taxon>Gonorynchiformes</taxon>
        <taxon>Chanidae</taxon>
        <taxon>Chanos</taxon>
    </lineage>
</organism>
<dbReference type="PANTHER" id="PTHR35254:SF1">
    <property type="entry name" value="STIMULATED BY RETINOIC ACID GENE 8 PROTEIN HOMOLOG"/>
    <property type="match status" value="1"/>
</dbReference>
<protein>
    <submittedName>
        <fullName evidence="4">Stimulated by retinoic acid gene 8 protein homolog</fullName>
    </submittedName>
</protein>
<accession>A0A6J2WKG3</accession>
<dbReference type="GO" id="GO:0051321">
    <property type="term" value="P:meiotic cell cycle"/>
    <property type="evidence" value="ECO:0007669"/>
    <property type="project" value="InterPro"/>
</dbReference>
<evidence type="ECO:0000313" key="4">
    <source>
        <dbReference type="RefSeq" id="XP_030644137.1"/>
    </source>
</evidence>
<evidence type="ECO:0000259" key="2">
    <source>
        <dbReference type="Pfam" id="PF23175"/>
    </source>
</evidence>
<proteinExistence type="predicted"/>
<dbReference type="GO" id="GO:0090427">
    <property type="term" value="P:activation of meiosis"/>
    <property type="evidence" value="ECO:0007669"/>
    <property type="project" value="TreeGrafter"/>
</dbReference>
<dbReference type="AlphaFoldDB" id="A0A6J2WKG3"/>
<dbReference type="InterPro" id="IPR057021">
    <property type="entry name" value="bHLH_STRA8"/>
</dbReference>
<dbReference type="InterPro" id="IPR036638">
    <property type="entry name" value="HLH_DNA-bd_sf"/>
</dbReference>
<dbReference type="GO" id="GO:0046983">
    <property type="term" value="F:protein dimerization activity"/>
    <property type="evidence" value="ECO:0007669"/>
    <property type="project" value="InterPro"/>
</dbReference>
<sequence>MAEHGRIKRKGAADQQRERRRALQARHRATLASLFESLKNVVCPFINKTPAKWKILDHAKGFLHEKEAYLNQLLMLKETYFVNDDGPSTLEEVREQYKMLFSNCRVEVADAGGDSDSSQEVLSQEPEDELSQSQSFSLSLPDIQEFDGYLFFYRHTLELLLHGGILAPDQMGLPVVAEAIQGLWNSLPPERRTSVRPYTLEDNCLSWTLSTDNPLWPDTPQNPSQLYSQEVSGSSTFKEDMLQDAFDVVQRDMDIRSVDSQEIQPLHFGDGEKLKEIYNDVTCFIRSQMSEGLELTQELCQQADYDELFLKCTESFDEDL</sequence>
<dbReference type="GeneID" id="115824168"/>
<dbReference type="Pfam" id="PF23175">
    <property type="entry name" value="bHLH_STRA8"/>
    <property type="match status" value="1"/>
</dbReference>
<evidence type="ECO:0000256" key="1">
    <source>
        <dbReference type="SAM" id="MobiDB-lite"/>
    </source>
</evidence>
<dbReference type="Proteomes" id="UP000504632">
    <property type="component" value="Chromosome 1"/>
</dbReference>
<dbReference type="GO" id="GO:0071300">
    <property type="term" value="P:cellular response to retinoic acid"/>
    <property type="evidence" value="ECO:0007669"/>
    <property type="project" value="InterPro"/>
</dbReference>
<reference evidence="4" key="1">
    <citation type="submission" date="2025-08" db="UniProtKB">
        <authorList>
            <consortium name="RefSeq"/>
        </authorList>
    </citation>
    <scope>IDENTIFICATION</scope>
</reference>
<gene>
    <name evidence="4" type="primary">LOC115824168</name>
</gene>
<keyword evidence="3" id="KW-1185">Reference proteome</keyword>